<dbReference type="InterPro" id="IPR043872">
    <property type="entry name" value="DUF5832"/>
</dbReference>
<evidence type="ECO:0000313" key="2">
    <source>
        <dbReference type="EMBL" id="QHT76973.1"/>
    </source>
</evidence>
<name>A0A6C0HAF9_9ZZZZ</name>
<reference evidence="2" key="1">
    <citation type="journal article" date="2020" name="Nature">
        <title>Giant virus diversity and host interactions through global metagenomics.</title>
        <authorList>
            <person name="Schulz F."/>
            <person name="Roux S."/>
            <person name="Paez-Espino D."/>
            <person name="Jungbluth S."/>
            <person name="Walsh D.A."/>
            <person name="Denef V.J."/>
            <person name="McMahon K.D."/>
            <person name="Konstantinidis K.T."/>
            <person name="Eloe-Fadrosh E.A."/>
            <person name="Kyrpides N.C."/>
            <person name="Woyke T."/>
        </authorList>
    </citation>
    <scope>NUCLEOTIDE SEQUENCE</scope>
    <source>
        <strain evidence="2">GVMAG-M-3300023179-82</strain>
    </source>
</reference>
<dbReference type="Pfam" id="PF19150">
    <property type="entry name" value="DUF5832"/>
    <property type="match status" value="1"/>
</dbReference>
<dbReference type="EMBL" id="MN739910">
    <property type="protein sequence ID" value="QHT76973.1"/>
    <property type="molecule type" value="Genomic_DNA"/>
</dbReference>
<proteinExistence type="predicted"/>
<keyword evidence="1" id="KW-0175">Coiled coil</keyword>
<accession>A0A6C0HAF9</accession>
<feature type="coiled-coil region" evidence="1">
    <location>
        <begin position="103"/>
        <end position="194"/>
    </location>
</feature>
<evidence type="ECO:0000256" key="1">
    <source>
        <dbReference type="SAM" id="Coils"/>
    </source>
</evidence>
<sequence>MKKVDYLSEDALIPVDQKFLCISFLSDHENKKTLCGIKVRGCFETYEKACDHAKKLQSIDPYFNVFVGESGKWLAYDPDPESKYIKDSEYANEELNNIMKGYLENQEKAKIFHEQRKNELVRQNVLDNISTINDNINDLQNKINQIDITEEEKTKLQYNIDTYEEQINKMNIKKKELEEQLELTTEQLKTFHKKNMKLPKIIET</sequence>
<dbReference type="AlphaFoldDB" id="A0A6C0HAF9"/>
<organism evidence="2">
    <name type="scientific">viral metagenome</name>
    <dbReference type="NCBI Taxonomy" id="1070528"/>
    <lineage>
        <taxon>unclassified sequences</taxon>
        <taxon>metagenomes</taxon>
        <taxon>organismal metagenomes</taxon>
    </lineage>
</organism>
<protein>
    <submittedName>
        <fullName evidence="2">Uncharacterized protein</fullName>
    </submittedName>
</protein>